<gene>
    <name evidence="2" type="ORF">ACFO0N_11235</name>
</gene>
<comment type="caution">
    <text evidence="2">The sequence shown here is derived from an EMBL/GenBank/DDBJ whole genome shotgun (WGS) entry which is preliminary data.</text>
</comment>
<keyword evidence="3" id="KW-1185">Reference proteome</keyword>
<sequence length="67" mass="7077">MVDPVFVCRECSWTSAEGVRADGGSSNGVSPAEAAEATEVTDAVLTHFERTGHHVELAPADRPPRAQ</sequence>
<dbReference type="EMBL" id="JBHSDS010000006">
    <property type="protein sequence ID" value="MFC4358513.1"/>
    <property type="molecule type" value="Genomic_DNA"/>
</dbReference>
<evidence type="ECO:0000313" key="3">
    <source>
        <dbReference type="Proteomes" id="UP001595921"/>
    </source>
</evidence>
<dbReference type="Proteomes" id="UP001595921">
    <property type="component" value="Unassembled WGS sequence"/>
</dbReference>
<dbReference type="RefSeq" id="WP_267623740.1">
    <property type="nucleotide sequence ID" value="NZ_JAODIW010000008.1"/>
</dbReference>
<evidence type="ECO:0000256" key="1">
    <source>
        <dbReference type="SAM" id="MobiDB-lite"/>
    </source>
</evidence>
<dbReference type="AlphaFoldDB" id="A0ABD5PCR6"/>
<evidence type="ECO:0000313" key="2">
    <source>
        <dbReference type="EMBL" id="MFC4358513.1"/>
    </source>
</evidence>
<reference evidence="2 3" key="1">
    <citation type="journal article" date="2019" name="Int. J. Syst. Evol. Microbiol.">
        <title>The Global Catalogue of Microorganisms (GCM) 10K type strain sequencing project: providing services to taxonomists for standard genome sequencing and annotation.</title>
        <authorList>
            <consortium name="The Broad Institute Genomics Platform"/>
            <consortium name="The Broad Institute Genome Sequencing Center for Infectious Disease"/>
            <person name="Wu L."/>
            <person name="Ma J."/>
        </authorList>
    </citation>
    <scope>NUCLEOTIDE SEQUENCE [LARGE SCALE GENOMIC DNA]</scope>
    <source>
        <strain evidence="2 3">CGMCC 1.12553</strain>
    </source>
</reference>
<feature type="region of interest" description="Disordered" evidence="1">
    <location>
        <begin position="18"/>
        <end position="38"/>
    </location>
</feature>
<protein>
    <submittedName>
        <fullName evidence="2">Uncharacterized protein</fullName>
    </submittedName>
</protein>
<proteinExistence type="predicted"/>
<accession>A0ABD5PCR6</accession>
<organism evidence="2 3">
    <name type="scientific">Halobium salinum</name>
    <dbReference type="NCBI Taxonomy" id="1364940"/>
    <lineage>
        <taxon>Archaea</taxon>
        <taxon>Methanobacteriati</taxon>
        <taxon>Methanobacteriota</taxon>
        <taxon>Stenosarchaea group</taxon>
        <taxon>Halobacteria</taxon>
        <taxon>Halobacteriales</taxon>
        <taxon>Haloferacaceae</taxon>
        <taxon>Halobium</taxon>
    </lineage>
</organism>
<name>A0ABD5PCR6_9EURY</name>